<sequence length="464" mass="53389">MKRSYSSRVTSFDSSERLNQKDWLLPKEVAEIFKTIRDPNSVIHFLERYSLRKDYKPTEQLYTVVIKTLSQAKMFDEIHDIMTTIKSENRCSLSDEFFYILVKIYGNAAGDVGKAVKTLFDMPKVYNCWPSIKTFNCVLNMLVNTKQFDAVHQVYYLGASQLGLEFDTCCFNILIKGLCNWDKLDKAFELLDEIPKQGRRPNAKTYSTLMSCLCKHGRVDEAFELFERMEREGCYLDAVIFNILISGLCKQGRVTEGIELFSRMNLKGCEADLGSYQAVLYGLLDSKQYVEGKSFMLKMVSEGKFPSYQSYKMVIQGLCSQNLLEDVDLVLKQMNTLWIFTLPFMLSLTGVVAPILSFQALLCLQFYLRLEENPLNSGEKARNYVTHTIGISMGTALWQDLWHKFGILKDYFSSTSYDSYPFWKASNLVFNGKWVILQHIRYAIEDIVAKLPAVLKDNTAVDKM</sequence>
<gene>
    <name evidence="5" type="ORF">GIB67_010610</name>
</gene>
<dbReference type="Gene3D" id="1.25.40.10">
    <property type="entry name" value="Tetratricopeptide repeat domain"/>
    <property type="match status" value="3"/>
</dbReference>
<evidence type="ECO:0000256" key="3">
    <source>
        <dbReference type="PROSITE-ProRule" id="PRU00708"/>
    </source>
</evidence>
<dbReference type="PROSITE" id="PS51375">
    <property type="entry name" value="PPR"/>
    <property type="match status" value="3"/>
</dbReference>
<evidence type="ECO:0000256" key="1">
    <source>
        <dbReference type="ARBA" id="ARBA00007626"/>
    </source>
</evidence>
<feature type="repeat" description="PPR" evidence="3">
    <location>
        <begin position="202"/>
        <end position="236"/>
    </location>
</feature>
<feature type="repeat" description="PPR" evidence="3">
    <location>
        <begin position="237"/>
        <end position="271"/>
    </location>
</feature>
<evidence type="ECO:0000256" key="2">
    <source>
        <dbReference type="ARBA" id="ARBA00022737"/>
    </source>
</evidence>
<dbReference type="NCBIfam" id="TIGR00756">
    <property type="entry name" value="PPR"/>
    <property type="match status" value="3"/>
</dbReference>
<feature type="transmembrane region" description="Helical" evidence="4">
    <location>
        <begin position="337"/>
        <end position="364"/>
    </location>
</feature>
<feature type="repeat" description="PPR" evidence="3">
    <location>
        <begin position="167"/>
        <end position="201"/>
    </location>
</feature>
<keyword evidence="4" id="KW-0472">Membrane</keyword>
<keyword evidence="2" id="KW-0677">Repeat</keyword>
<reference evidence="5 6" key="1">
    <citation type="journal article" date="2020" name="IScience">
        <title>Genome Sequencing of the Endangered Kingdonia uniflora (Circaeasteraceae, Ranunculales) Reveals Potential Mechanisms of Evolutionary Specialization.</title>
        <authorList>
            <person name="Sun Y."/>
            <person name="Deng T."/>
            <person name="Zhang A."/>
            <person name="Moore M.J."/>
            <person name="Landis J.B."/>
            <person name="Lin N."/>
            <person name="Zhang H."/>
            <person name="Zhang X."/>
            <person name="Huang J."/>
            <person name="Zhang X."/>
            <person name="Sun H."/>
            <person name="Wang H."/>
        </authorList>
    </citation>
    <scope>NUCLEOTIDE SEQUENCE [LARGE SCALE GENOMIC DNA]</scope>
    <source>
        <strain evidence="5">TB1705</strain>
        <tissue evidence="5">Leaf</tissue>
    </source>
</reference>
<dbReference type="PANTHER" id="PTHR47939:SF14">
    <property type="entry name" value="PENTATRICOPEPTIDE REPEAT-CONTAINING PROTEIN MITOCHONDRIAL"/>
    <property type="match status" value="1"/>
</dbReference>
<evidence type="ECO:0000313" key="6">
    <source>
        <dbReference type="Proteomes" id="UP000541444"/>
    </source>
</evidence>
<dbReference type="InterPro" id="IPR002885">
    <property type="entry name" value="PPR_rpt"/>
</dbReference>
<dbReference type="Proteomes" id="UP000541444">
    <property type="component" value="Unassembled WGS sequence"/>
</dbReference>
<keyword evidence="4" id="KW-1133">Transmembrane helix</keyword>
<proteinExistence type="inferred from homology"/>
<keyword evidence="6" id="KW-1185">Reference proteome</keyword>
<organism evidence="5 6">
    <name type="scientific">Kingdonia uniflora</name>
    <dbReference type="NCBI Taxonomy" id="39325"/>
    <lineage>
        <taxon>Eukaryota</taxon>
        <taxon>Viridiplantae</taxon>
        <taxon>Streptophyta</taxon>
        <taxon>Embryophyta</taxon>
        <taxon>Tracheophyta</taxon>
        <taxon>Spermatophyta</taxon>
        <taxon>Magnoliopsida</taxon>
        <taxon>Ranunculales</taxon>
        <taxon>Circaeasteraceae</taxon>
        <taxon>Kingdonia</taxon>
    </lineage>
</organism>
<name>A0A7J7MAW5_9MAGN</name>
<comment type="caution">
    <text evidence="5">The sequence shown here is derived from an EMBL/GenBank/DDBJ whole genome shotgun (WGS) entry which is preliminary data.</text>
</comment>
<keyword evidence="4" id="KW-0812">Transmembrane</keyword>
<dbReference type="PANTHER" id="PTHR47939">
    <property type="entry name" value="MEMBRANE-ASSOCIATED SALT-INDUCIBLE PROTEIN-LIKE"/>
    <property type="match status" value="1"/>
</dbReference>
<dbReference type="Pfam" id="PF13041">
    <property type="entry name" value="PPR_2"/>
    <property type="match status" value="1"/>
</dbReference>
<evidence type="ECO:0000313" key="5">
    <source>
        <dbReference type="EMBL" id="KAF6152036.1"/>
    </source>
</evidence>
<accession>A0A7J7MAW5</accession>
<dbReference type="OrthoDB" id="185373at2759"/>
<evidence type="ECO:0008006" key="7">
    <source>
        <dbReference type="Google" id="ProtNLM"/>
    </source>
</evidence>
<dbReference type="EMBL" id="JACGCM010001659">
    <property type="protein sequence ID" value="KAF6152036.1"/>
    <property type="molecule type" value="Genomic_DNA"/>
</dbReference>
<dbReference type="AlphaFoldDB" id="A0A7J7MAW5"/>
<protein>
    <recommendedName>
        <fullName evidence="7">Pentatricopeptide repeat-containing protein</fullName>
    </recommendedName>
</protein>
<dbReference type="Pfam" id="PF12854">
    <property type="entry name" value="PPR_1"/>
    <property type="match status" value="1"/>
</dbReference>
<dbReference type="Pfam" id="PF01535">
    <property type="entry name" value="PPR"/>
    <property type="match status" value="1"/>
</dbReference>
<dbReference type="InterPro" id="IPR050667">
    <property type="entry name" value="PPR-containing_protein"/>
</dbReference>
<comment type="similarity">
    <text evidence="1">Belongs to the PPR family. P subfamily.</text>
</comment>
<dbReference type="InterPro" id="IPR011990">
    <property type="entry name" value="TPR-like_helical_dom_sf"/>
</dbReference>
<evidence type="ECO:0000256" key="4">
    <source>
        <dbReference type="SAM" id="Phobius"/>
    </source>
</evidence>